<evidence type="ECO:0000259" key="3">
    <source>
        <dbReference type="Pfam" id="PF10091"/>
    </source>
</evidence>
<dbReference type="KEGG" id="copr:Cop2CBH44_27300"/>
<dbReference type="PROSITE" id="PS51257">
    <property type="entry name" value="PROKAR_LIPOPROTEIN"/>
    <property type="match status" value="1"/>
</dbReference>
<dbReference type="Gene3D" id="1.50.10.140">
    <property type="match status" value="1"/>
</dbReference>
<dbReference type="EMBL" id="AP023322">
    <property type="protein sequence ID" value="BCI64377.1"/>
    <property type="molecule type" value="Genomic_DNA"/>
</dbReference>
<keyword evidence="2" id="KW-0732">Signal</keyword>
<evidence type="ECO:0000256" key="1">
    <source>
        <dbReference type="SAM" id="MobiDB-lite"/>
    </source>
</evidence>
<keyword evidence="5" id="KW-1185">Reference proteome</keyword>
<organism evidence="4 5">
    <name type="scientific">Coprobacter secundus subsp. similis</name>
    <dbReference type="NCBI Taxonomy" id="2751153"/>
    <lineage>
        <taxon>Bacteria</taxon>
        <taxon>Pseudomonadati</taxon>
        <taxon>Bacteroidota</taxon>
        <taxon>Bacteroidia</taxon>
        <taxon>Bacteroidales</taxon>
        <taxon>Barnesiellaceae</taxon>
        <taxon>Coprobacter</taxon>
    </lineage>
</organism>
<feature type="chain" id="PRO_5028843466" description="Glycoamylase-like domain-containing protein" evidence="2">
    <location>
        <begin position="22"/>
        <end position="559"/>
    </location>
</feature>
<feature type="region of interest" description="Disordered" evidence="1">
    <location>
        <begin position="25"/>
        <end position="48"/>
    </location>
</feature>
<dbReference type="AlphaFoldDB" id="A0A7G1I4I0"/>
<sequence length="559" mass="63193">MKRYFKLLVLGIGLMGMFSCGGEDEPIVDSGNNPDENPVEPPGGFTPDQTYEEDRKLLNLVQKESFSYMWDYGHPVSGLAYERYPGEGVVTIGGSGFGIASIVVACERGWITRQEAVARMLKITDFLKNKSERTKLHGAFPHWMNGETGKTVQFSEGDDGADIVETAFLFEGLLIARQYFAGTGDEEIIRNNITTMWEEMEWDWFTQGQNVLYWHWSPNTGFNKNMQITGFNECMMTYILAVSSPTHPVSRAVYDAWTSTSGYMQRVHNGYTIEAAVDYCGPLFFTHYSFIGLDPRKIADEFVTKGYFIRNTTHTLINRAYCLETAPKTNKYSEKSWGLTASYATDGYTASSPKNDVGTIAPTAALSSMPYTPHYSMQVLWNLYSNKDKYWGKYGPFDAYCDSRNWVSTDKYLAIDQLPIVCMIENYRSGLLWNLFMKDADLKNGLSVAGLHYPEYKTGFPLMMTTKEYVNGTYKAIAHDLRRHPDTGLYTVPFYCQSAGEVTFKVTDSGNRLIKEIQVSAAQGENTLSFEQFVNTTEEVYTLTMVYSGGEAKLKIRMN</sequence>
<dbReference type="InterPro" id="IPR019282">
    <property type="entry name" value="Glycoamylase-like_cons_dom"/>
</dbReference>
<evidence type="ECO:0000256" key="2">
    <source>
        <dbReference type="SAM" id="SignalP"/>
    </source>
</evidence>
<feature type="domain" description="Glycoamylase-like" evidence="3">
    <location>
        <begin position="226"/>
        <end position="438"/>
    </location>
</feature>
<proteinExistence type="predicted"/>
<dbReference type="Proteomes" id="UP000594042">
    <property type="component" value="Chromosome"/>
</dbReference>
<gene>
    <name evidence="4" type="ORF">Cop2CBH44_27300</name>
</gene>
<evidence type="ECO:0000313" key="5">
    <source>
        <dbReference type="Proteomes" id="UP000594042"/>
    </source>
</evidence>
<name>A0A7G1I4I0_9BACT</name>
<protein>
    <recommendedName>
        <fullName evidence="3">Glycoamylase-like domain-containing protein</fullName>
    </recommendedName>
</protein>
<dbReference type="Pfam" id="PF10091">
    <property type="entry name" value="Glycoamylase"/>
    <property type="match status" value="1"/>
</dbReference>
<evidence type="ECO:0000313" key="4">
    <source>
        <dbReference type="EMBL" id="BCI64377.1"/>
    </source>
</evidence>
<feature type="signal peptide" evidence="2">
    <location>
        <begin position="1"/>
        <end position="21"/>
    </location>
</feature>
<accession>A0A7G1I4I0</accession>
<dbReference type="RefSeq" id="WP_246469129.1">
    <property type="nucleotide sequence ID" value="NZ_AP023322.1"/>
</dbReference>
<reference evidence="5" key="1">
    <citation type="submission" date="2020-07" db="EMBL/GenBank/DDBJ databases">
        <title>Complete genome sequencing of Coprobacter sp. strain 2CBH44.</title>
        <authorList>
            <person name="Sakamoto M."/>
            <person name="Murakami T."/>
            <person name="Mori H."/>
        </authorList>
    </citation>
    <scope>NUCLEOTIDE SEQUENCE [LARGE SCALE GENOMIC DNA]</scope>
    <source>
        <strain evidence="5">2CBH44</strain>
    </source>
</reference>